<dbReference type="SUPFAM" id="SSF46785">
    <property type="entry name" value="Winged helix' DNA-binding domain"/>
    <property type="match status" value="1"/>
</dbReference>
<dbReference type="Pfam" id="PF00480">
    <property type="entry name" value="ROK"/>
    <property type="match status" value="1"/>
</dbReference>
<dbReference type="RefSeq" id="WP_338238537.1">
    <property type="nucleotide sequence ID" value="NZ_BQKE01000002.1"/>
</dbReference>
<dbReference type="Gene3D" id="3.30.420.40">
    <property type="match status" value="2"/>
</dbReference>
<name>A0AAN5ALL7_9BACT</name>
<dbReference type="PANTHER" id="PTHR18964:SF173">
    <property type="entry name" value="GLUCOKINASE"/>
    <property type="match status" value="1"/>
</dbReference>
<dbReference type="InterPro" id="IPR043129">
    <property type="entry name" value="ATPase_NBD"/>
</dbReference>
<keyword evidence="2" id="KW-1185">Reference proteome</keyword>
<dbReference type="SUPFAM" id="SSF53067">
    <property type="entry name" value="Actin-like ATPase domain"/>
    <property type="match status" value="1"/>
</dbReference>
<evidence type="ECO:0000313" key="1">
    <source>
        <dbReference type="EMBL" id="GJM63369.1"/>
    </source>
</evidence>
<comment type="caution">
    <text evidence="1">The sequence shown here is derived from an EMBL/GenBank/DDBJ whole genome shotgun (WGS) entry which is preliminary data.</text>
</comment>
<accession>A0AAN5ALL7</accession>
<sequence length="383" mass="42764">MNKYSIEPSHKKILQVISSEEDCTIPQIAKALTISVPTAQKLTQEIIDAGIIYNAGKVQKGEGRPANVYRVLDYSLQVIAVEILMKHFRIAVVDLNGNITHYQDIPAFELRDDEECLNFIVRQIVDFAKCHHIRPVGIGISITGRVNINVGRSQSFFSNAPKSISDLLGEHLDLPVVLTNDTMSYGWYEKLIGHLVGVDHAFYVNWSRGLGLSMFSNGHMLQGGNGFAGEFGHMQIGKTTRPCICGMRNCLGSELSGHAIERDFQDLMATFQDNPYGDEVTYHQVVELALGGDVNAIEVLRHASRRLGEEIGNLLSLMNPEVVVISGTLYKAKEIIFDEILKGASEKALPESFKSCSFRIIPWEPEYGLKGVAMYFYRMFEFI</sequence>
<dbReference type="InterPro" id="IPR036390">
    <property type="entry name" value="WH_DNA-bd_sf"/>
</dbReference>
<protein>
    <submittedName>
        <fullName evidence="1">Transcriptional regulator</fullName>
    </submittedName>
</protein>
<dbReference type="Proteomes" id="UP001310022">
    <property type="component" value="Unassembled WGS sequence"/>
</dbReference>
<dbReference type="InterPro" id="IPR036388">
    <property type="entry name" value="WH-like_DNA-bd_sf"/>
</dbReference>
<dbReference type="PANTHER" id="PTHR18964">
    <property type="entry name" value="ROK (REPRESSOR, ORF, KINASE) FAMILY"/>
    <property type="match status" value="1"/>
</dbReference>
<dbReference type="EMBL" id="BQKE01000002">
    <property type="protein sequence ID" value="GJM63369.1"/>
    <property type="molecule type" value="Genomic_DNA"/>
</dbReference>
<reference evidence="1 2" key="1">
    <citation type="submission" date="2021-12" db="EMBL/GenBank/DDBJ databases">
        <title>Genome sequencing of bacteria with rrn-lacking chromosome and rrn-plasmid.</title>
        <authorList>
            <person name="Anda M."/>
            <person name="Iwasaki W."/>
        </authorList>
    </citation>
    <scope>NUCLEOTIDE SEQUENCE [LARGE SCALE GENOMIC DNA]</scope>
    <source>
        <strain evidence="1 2">NBRC 15940</strain>
    </source>
</reference>
<proteinExistence type="predicted"/>
<dbReference type="Gene3D" id="1.10.10.10">
    <property type="entry name" value="Winged helix-like DNA-binding domain superfamily/Winged helix DNA-binding domain"/>
    <property type="match status" value="1"/>
</dbReference>
<evidence type="ECO:0000313" key="2">
    <source>
        <dbReference type="Proteomes" id="UP001310022"/>
    </source>
</evidence>
<gene>
    <name evidence="1" type="ORF">PEDI_39210</name>
</gene>
<dbReference type="InterPro" id="IPR000600">
    <property type="entry name" value="ROK"/>
</dbReference>
<organism evidence="1 2">
    <name type="scientific">Persicobacter diffluens</name>
    <dbReference type="NCBI Taxonomy" id="981"/>
    <lineage>
        <taxon>Bacteria</taxon>
        <taxon>Pseudomonadati</taxon>
        <taxon>Bacteroidota</taxon>
        <taxon>Cytophagia</taxon>
        <taxon>Cytophagales</taxon>
        <taxon>Persicobacteraceae</taxon>
        <taxon>Persicobacter</taxon>
    </lineage>
</organism>
<dbReference type="AlphaFoldDB" id="A0AAN5ALL7"/>